<dbReference type="InterPro" id="IPR035996">
    <property type="entry name" value="4pyrrol_Methylase_sf"/>
</dbReference>
<keyword evidence="2 6" id="KW-0698">rRNA processing</keyword>
<evidence type="ECO:0000256" key="5">
    <source>
        <dbReference type="ARBA" id="ARBA00022691"/>
    </source>
</evidence>
<evidence type="ECO:0000313" key="9">
    <source>
        <dbReference type="EMBL" id="WNO05080.1"/>
    </source>
</evidence>
<protein>
    <recommendedName>
        <fullName evidence="6">Ribosomal RNA small subunit methyltransferase I</fullName>
        <ecNumber evidence="6">2.1.1.198</ecNumber>
    </recommendedName>
    <alternativeName>
        <fullName evidence="6">16S rRNA 2'-O-ribose C1402 methyltransferase</fullName>
    </alternativeName>
    <alternativeName>
        <fullName evidence="6">rRNA (cytidine-2'-O-)-methyltransferase RsmI</fullName>
    </alternativeName>
</protein>
<dbReference type="PIRSF" id="PIRSF005917">
    <property type="entry name" value="MTase_YraL"/>
    <property type="match status" value="1"/>
</dbReference>
<dbReference type="InterPro" id="IPR053910">
    <property type="entry name" value="RsmI_HTH"/>
</dbReference>
<evidence type="ECO:0000259" key="8">
    <source>
        <dbReference type="Pfam" id="PF23016"/>
    </source>
</evidence>
<evidence type="ECO:0000256" key="1">
    <source>
        <dbReference type="ARBA" id="ARBA00022490"/>
    </source>
</evidence>
<organism evidence="9 10">
    <name type="scientific">Rhodoferax mekongensis</name>
    <dbReference type="NCBI Taxonomy" id="3068341"/>
    <lineage>
        <taxon>Bacteria</taxon>
        <taxon>Pseudomonadati</taxon>
        <taxon>Pseudomonadota</taxon>
        <taxon>Betaproteobacteria</taxon>
        <taxon>Burkholderiales</taxon>
        <taxon>Comamonadaceae</taxon>
        <taxon>Rhodoferax</taxon>
    </lineage>
</organism>
<keyword evidence="1 6" id="KW-0963">Cytoplasm</keyword>
<evidence type="ECO:0000256" key="4">
    <source>
        <dbReference type="ARBA" id="ARBA00022679"/>
    </source>
</evidence>
<keyword evidence="4 6" id="KW-0808">Transferase</keyword>
<comment type="function">
    <text evidence="6">Catalyzes the 2'-O-methylation of the ribose of cytidine 1402 (C1402) in 16S rRNA.</text>
</comment>
<gene>
    <name evidence="6 9" type="primary">rsmI</name>
    <name evidence="9" type="ORF">RAN89_01270</name>
</gene>
<dbReference type="Pfam" id="PF00590">
    <property type="entry name" value="TP_methylase"/>
    <property type="match status" value="1"/>
</dbReference>
<evidence type="ECO:0000259" key="7">
    <source>
        <dbReference type="Pfam" id="PF00590"/>
    </source>
</evidence>
<keyword evidence="5 6" id="KW-0949">S-adenosyl-L-methionine</keyword>
<dbReference type="CDD" id="cd11648">
    <property type="entry name" value="RsmI"/>
    <property type="match status" value="1"/>
</dbReference>
<dbReference type="GO" id="GO:0008168">
    <property type="term" value="F:methyltransferase activity"/>
    <property type="evidence" value="ECO:0007669"/>
    <property type="project" value="UniProtKB-KW"/>
</dbReference>
<dbReference type="NCBIfam" id="TIGR00096">
    <property type="entry name" value="16S rRNA (cytidine(1402)-2'-O)-methyltransferase"/>
    <property type="match status" value="1"/>
</dbReference>
<sequence>MSASFSSAIQAAKDAAGEQHYPQGCLYVVATPIGNLADITLRALHVLGLVDCIACEDTRHTQQMLRAYGIDKAGAALLAVHQHNETEAAQTVIARLREGQRVAYVSDAGTPGVSDPGARLVAQVRAQGLRAIPLPGASSVVTAISVAGLVAAGEGHGGFVFRGFLSSKATERANEVVAIAAQPDAVVLLEAPHRLEALAKALAPLGARKVTVGRELTKQFEEVATVDASEFSAWLAADANRLRGEFALVIHPAAAAASTADDRVLSLLLEQLPLKSAVKLAADITGEPRNALYERALLLKQGSTSED</sequence>
<evidence type="ECO:0000256" key="2">
    <source>
        <dbReference type="ARBA" id="ARBA00022552"/>
    </source>
</evidence>
<evidence type="ECO:0000313" key="10">
    <source>
        <dbReference type="Proteomes" id="UP001302257"/>
    </source>
</evidence>
<evidence type="ECO:0000256" key="3">
    <source>
        <dbReference type="ARBA" id="ARBA00022603"/>
    </source>
</evidence>
<proteinExistence type="inferred from homology"/>
<dbReference type="RefSeq" id="WP_313867885.1">
    <property type="nucleotide sequence ID" value="NZ_CP132507.1"/>
</dbReference>
<dbReference type="InterPro" id="IPR014777">
    <property type="entry name" value="4pyrrole_Mease_sub1"/>
</dbReference>
<evidence type="ECO:0000256" key="6">
    <source>
        <dbReference type="HAMAP-Rule" id="MF_01877"/>
    </source>
</evidence>
<dbReference type="GO" id="GO:0032259">
    <property type="term" value="P:methylation"/>
    <property type="evidence" value="ECO:0007669"/>
    <property type="project" value="UniProtKB-KW"/>
</dbReference>
<dbReference type="Proteomes" id="UP001302257">
    <property type="component" value="Chromosome"/>
</dbReference>
<feature type="domain" description="RsmI HTH" evidence="8">
    <location>
        <begin position="256"/>
        <end position="300"/>
    </location>
</feature>
<dbReference type="PANTHER" id="PTHR46111:SF1">
    <property type="entry name" value="RIBOSOMAL RNA SMALL SUBUNIT METHYLTRANSFERASE I"/>
    <property type="match status" value="1"/>
</dbReference>
<comment type="subcellular location">
    <subcellularLocation>
        <location evidence="6">Cytoplasm</location>
    </subcellularLocation>
</comment>
<accession>A0ABZ0B042</accession>
<dbReference type="Gene3D" id="3.40.1010.10">
    <property type="entry name" value="Cobalt-precorrin-4 Transmethylase, Domain 1"/>
    <property type="match status" value="1"/>
</dbReference>
<comment type="catalytic activity">
    <reaction evidence="6">
        <text>cytidine(1402) in 16S rRNA + S-adenosyl-L-methionine = 2'-O-methylcytidine(1402) in 16S rRNA + S-adenosyl-L-homocysteine + H(+)</text>
        <dbReference type="Rhea" id="RHEA:42924"/>
        <dbReference type="Rhea" id="RHEA-COMP:10285"/>
        <dbReference type="Rhea" id="RHEA-COMP:10286"/>
        <dbReference type="ChEBI" id="CHEBI:15378"/>
        <dbReference type="ChEBI" id="CHEBI:57856"/>
        <dbReference type="ChEBI" id="CHEBI:59789"/>
        <dbReference type="ChEBI" id="CHEBI:74495"/>
        <dbReference type="ChEBI" id="CHEBI:82748"/>
        <dbReference type="EC" id="2.1.1.198"/>
    </reaction>
</comment>
<dbReference type="SUPFAM" id="SSF53790">
    <property type="entry name" value="Tetrapyrrole methylase"/>
    <property type="match status" value="1"/>
</dbReference>
<name>A0ABZ0B042_9BURK</name>
<keyword evidence="10" id="KW-1185">Reference proteome</keyword>
<dbReference type="InterPro" id="IPR000878">
    <property type="entry name" value="4pyrrol_Mease"/>
</dbReference>
<dbReference type="Gene3D" id="3.30.950.10">
    <property type="entry name" value="Methyltransferase, Cobalt-precorrin-4 Transmethylase, Domain 2"/>
    <property type="match status" value="1"/>
</dbReference>
<dbReference type="EMBL" id="CP132507">
    <property type="protein sequence ID" value="WNO05080.1"/>
    <property type="molecule type" value="Genomic_DNA"/>
</dbReference>
<dbReference type="HAMAP" id="MF_01877">
    <property type="entry name" value="16SrRNA_methyltr_I"/>
    <property type="match status" value="1"/>
</dbReference>
<dbReference type="PROSITE" id="PS01296">
    <property type="entry name" value="RSMI"/>
    <property type="match status" value="1"/>
</dbReference>
<dbReference type="InterPro" id="IPR018063">
    <property type="entry name" value="SAM_MeTrfase_RsmI_CS"/>
</dbReference>
<comment type="similarity">
    <text evidence="6">Belongs to the methyltransferase superfamily. RsmI family.</text>
</comment>
<dbReference type="EC" id="2.1.1.198" evidence="6"/>
<dbReference type="InterPro" id="IPR008189">
    <property type="entry name" value="rRNA_ssu_MeTfrase_I"/>
</dbReference>
<dbReference type="PANTHER" id="PTHR46111">
    <property type="entry name" value="RIBOSOMAL RNA SMALL SUBUNIT METHYLTRANSFERASE I"/>
    <property type="match status" value="1"/>
</dbReference>
<reference evidence="9 10" key="1">
    <citation type="submission" date="2023-08" db="EMBL/GenBank/DDBJ databases">
        <title>Rhodoferax potami sp. nov. and Rhodoferax mekongensis sp. nov., isolated from the Mekong River in Thailand.</title>
        <authorList>
            <person name="Kitikhun S."/>
            <person name="Charoenyingcharoen P."/>
            <person name="Siriarchawattana P."/>
            <person name="Likhitrattanapisal S."/>
            <person name="Nilsakha T."/>
            <person name="Chanpet A."/>
            <person name="Rattanawaree P."/>
            <person name="Ingsriswang S."/>
        </authorList>
    </citation>
    <scope>NUCLEOTIDE SEQUENCE [LARGE SCALE GENOMIC DNA]</scope>
    <source>
        <strain evidence="9 10">TBRC 17307</strain>
    </source>
</reference>
<feature type="domain" description="Tetrapyrrole methylase" evidence="7">
    <location>
        <begin position="26"/>
        <end position="230"/>
    </location>
</feature>
<dbReference type="Pfam" id="PF23016">
    <property type="entry name" value="RsmI_C"/>
    <property type="match status" value="1"/>
</dbReference>
<dbReference type="InterPro" id="IPR014776">
    <property type="entry name" value="4pyrrole_Mease_sub2"/>
</dbReference>
<keyword evidence="3 6" id="KW-0489">Methyltransferase</keyword>